<proteinExistence type="inferred from homology"/>
<dbReference type="STRING" id="1121302.SAMN02745163_01806"/>
<dbReference type="GO" id="GO:0005737">
    <property type="term" value="C:cytoplasm"/>
    <property type="evidence" value="ECO:0007669"/>
    <property type="project" value="TreeGrafter"/>
</dbReference>
<dbReference type="PROSITE" id="PS51462">
    <property type="entry name" value="NUDIX"/>
    <property type="match status" value="1"/>
</dbReference>
<dbReference type="Pfam" id="PF00293">
    <property type="entry name" value="NUDIX"/>
    <property type="match status" value="1"/>
</dbReference>
<dbReference type="Proteomes" id="UP000184310">
    <property type="component" value="Unassembled WGS sequence"/>
</dbReference>
<gene>
    <name evidence="7" type="ORF">SAMN02745163_01806</name>
</gene>
<feature type="domain" description="Nudix hydrolase" evidence="6">
    <location>
        <begin position="1"/>
        <end position="134"/>
    </location>
</feature>
<organism evidence="7 8">
    <name type="scientific">Clostridium cavendishii DSM 21758</name>
    <dbReference type="NCBI Taxonomy" id="1121302"/>
    <lineage>
        <taxon>Bacteria</taxon>
        <taxon>Bacillati</taxon>
        <taxon>Bacillota</taxon>
        <taxon>Clostridia</taxon>
        <taxon>Eubacteriales</taxon>
        <taxon>Clostridiaceae</taxon>
        <taxon>Clostridium</taxon>
    </lineage>
</organism>
<dbReference type="Gene3D" id="3.90.79.10">
    <property type="entry name" value="Nucleoside Triphosphate Pyrophosphohydrolase"/>
    <property type="match status" value="1"/>
</dbReference>
<evidence type="ECO:0000256" key="4">
    <source>
        <dbReference type="ARBA" id="ARBA00022801"/>
    </source>
</evidence>
<evidence type="ECO:0000313" key="7">
    <source>
        <dbReference type="EMBL" id="SHJ37476.1"/>
    </source>
</evidence>
<reference evidence="7 8" key="1">
    <citation type="submission" date="2016-11" db="EMBL/GenBank/DDBJ databases">
        <authorList>
            <person name="Jaros S."/>
            <person name="Januszkiewicz K."/>
            <person name="Wedrychowicz H."/>
        </authorList>
    </citation>
    <scope>NUCLEOTIDE SEQUENCE [LARGE SCALE GENOMIC DNA]</scope>
    <source>
        <strain evidence="7 8">DSM 21758</strain>
    </source>
</reference>
<dbReference type="InterPro" id="IPR015797">
    <property type="entry name" value="NUDIX_hydrolase-like_dom_sf"/>
</dbReference>
<evidence type="ECO:0000256" key="1">
    <source>
        <dbReference type="ARBA" id="ARBA00001946"/>
    </source>
</evidence>
<comment type="similarity">
    <text evidence="2">Belongs to the Nudix hydrolase family.</text>
</comment>
<evidence type="ECO:0000256" key="5">
    <source>
        <dbReference type="ARBA" id="ARBA00022842"/>
    </source>
</evidence>
<dbReference type="SUPFAM" id="SSF55811">
    <property type="entry name" value="Nudix"/>
    <property type="match status" value="1"/>
</dbReference>
<dbReference type="GO" id="GO:0016818">
    <property type="term" value="F:hydrolase activity, acting on acid anhydrides, in phosphorus-containing anhydrides"/>
    <property type="evidence" value="ECO:0007669"/>
    <property type="project" value="TreeGrafter"/>
</dbReference>
<dbReference type="AlphaFoldDB" id="A0A1M6ISN8"/>
<evidence type="ECO:0000256" key="2">
    <source>
        <dbReference type="ARBA" id="ARBA00005582"/>
    </source>
</evidence>
<sequence>MMNRFSNVLLFNMCMIVDEEANKVLVQDKKDEEWGGITFPGGHVENAESIIASTIREVKEETGLIIKNLKKCGLIHWYNSDNNKRWFIFLFKTKDFAGELINETEEGKVFWVDINELPKMNLAPDFSVYLKLFFDENLNEAYGTWNSESSNELTIL</sequence>
<evidence type="ECO:0000313" key="8">
    <source>
        <dbReference type="Proteomes" id="UP000184310"/>
    </source>
</evidence>
<dbReference type="InterPro" id="IPR000086">
    <property type="entry name" value="NUDIX_hydrolase_dom"/>
</dbReference>
<dbReference type="PANTHER" id="PTHR43758">
    <property type="entry name" value="7,8-DIHYDRO-8-OXOGUANINE TRIPHOSPHATASE"/>
    <property type="match status" value="1"/>
</dbReference>
<evidence type="ECO:0000256" key="3">
    <source>
        <dbReference type="ARBA" id="ARBA00022723"/>
    </source>
</evidence>
<dbReference type="PANTHER" id="PTHR43758:SF2">
    <property type="entry name" value="OXIDIZED PURINE NUCLEOSIDE TRIPHOSPHATE HYDROLASE"/>
    <property type="match status" value="1"/>
</dbReference>
<dbReference type="CDD" id="cd18875">
    <property type="entry name" value="NUDIX_Hydrolase"/>
    <property type="match status" value="1"/>
</dbReference>
<keyword evidence="4" id="KW-0378">Hydrolase</keyword>
<comment type="cofactor">
    <cofactor evidence="1">
        <name>Mg(2+)</name>
        <dbReference type="ChEBI" id="CHEBI:18420"/>
    </cofactor>
</comment>
<accession>A0A1M6ISN8</accession>
<protein>
    <submittedName>
        <fullName evidence="7">8-oxo-dGTP diphosphatase</fullName>
    </submittedName>
</protein>
<keyword evidence="3" id="KW-0479">Metal-binding</keyword>
<dbReference type="RefSeq" id="WP_242958387.1">
    <property type="nucleotide sequence ID" value="NZ_FQZB01000008.1"/>
</dbReference>
<dbReference type="GO" id="GO:0046872">
    <property type="term" value="F:metal ion binding"/>
    <property type="evidence" value="ECO:0007669"/>
    <property type="project" value="UniProtKB-KW"/>
</dbReference>
<dbReference type="EMBL" id="FQZB01000008">
    <property type="protein sequence ID" value="SHJ37476.1"/>
    <property type="molecule type" value="Genomic_DNA"/>
</dbReference>
<keyword evidence="8" id="KW-1185">Reference proteome</keyword>
<keyword evidence="5" id="KW-0460">Magnesium</keyword>
<name>A0A1M6ISN8_9CLOT</name>
<evidence type="ECO:0000259" key="6">
    <source>
        <dbReference type="PROSITE" id="PS51462"/>
    </source>
</evidence>